<reference evidence="2 3" key="1">
    <citation type="submission" date="2018-09" db="EMBL/GenBank/DDBJ databases">
        <title>A high-quality reference genome of wild soybean provides a powerful tool to mine soybean genomes.</title>
        <authorList>
            <person name="Xie M."/>
            <person name="Chung C.Y.L."/>
            <person name="Li M.-W."/>
            <person name="Wong F.-L."/>
            <person name="Chan T.-F."/>
            <person name="Lam H.-M."/>
        </authorList>
    </citation>
    <scope>NUCLEOTIDE SEQUENCE [LARGE SCALE GENOMIC DNA]</scope>
    <source>
        <strain evidence="3">cv. W05</strain>
        <tissue evidence="2">Hypocotyl of etiolated seedlings</tissue>
    </source>
</reference>
<evidence type="ECO:0000313" key="3">
    <source>
        <dbReference type="Proteomes" id="UP000289340"/>
    </source>
</evidence>
<organism evidence="2 3">
    <name type="scientific">Glycine soja</name>
    <name type="common">Wild soybean</name>
    <dbReference type="NCBI Taxonomy" id="3848"/>
    <lineage>
        <taxon>Eukaryota</taxon>
        <taxon>Viridiplantae</taxon>
        <taxon>Streptophyta</taxon>
        <taxon>Embryophyta</taxon>
        <taxon>Tracheophyta</taxon>
        <taxon>Spermatophyta</taxon>
        <taxon>Magnoliopsida</taxon>
        <taxon>eudicotyledons</taxon>
        <taxon>Gunneridae</taxon>
        <taxon>Pentapetalae</taxon>
        <taxon>rosids</taxon>
        <taxon>fabids</taxon>
        <taxon>Fabales</taxon>
        <taxon>Fabaceae</taxon>
        <taxon>Papilionoideae</taxon>
        <taxon>50 kb inversion clade</taxon>
        <taxon>NPAAA clade</taxon>
        <taxon>indigoferoid/millettioid clade</taxon>
        <taxon>Phaseoleae</taxon>
        <taxon>Glycine</taxon>
        <taxon>Glycine subgen. Soja</taxon>
    </lineage>
</organism>
<dbReference type="AlphaFoldDB" id="A0A445F191"/>
<accession>A0A445F191</accession>
<comment type="caution">
    <text evidence="2">The sequence shown here is derived from an EMBL/GenBank/DDBJ whole genome shotgun (WGS) entry which is preliminary data.</text>
</comment>
<dbReference type="Proteomes" id="UP000289340">
    <property type="component" value="Chromosome 20"/>
</dbReference>
<gene>
    <name evidence="2" type="ORF">D0Y65_053220</name>
</gene>
<evidence type="ECO:0000313" key="1">
    <source>
        <dbReference type="EMBL" id="RZB42555.1"/>
    </source>
</evidence>
<proteinExistence type="predicted"/>
<sequence>MNGNATVWFVTIFEILRCPYSWALIEDFRALLEHKISCSSFLSLHSSPSSSKLLSMASYGGNWKGGLVSDLEEFGSRSKGPTTLRAIGLRITPN</sequence>
<keyword evidence="3" id="KW-1185">Reference proteome</keyword>
<protein>
    <submittedName>
        <fullName evidence="1">Protein FAM91A1 isoform E</fullName>
    </submittedName>
    <submittedName>
        <fullName evidence="2">Protein FAM91A1 isoform F</fullName>
    </submittedName>
</protein>
<evidence type="ECO:0000313" key="2">
    <source>
        <dbReference type="EMBL" id="RZB42556.1"/>
    </source>
</evidence>
<dbReference type="EMBL" id="QZWG01000020">
    <property type="protein sequence ID" value="RZB42555.1"/>
    <property type="molecule type" value="Genomic_DNA"/>
</dbReference>
<name>A0A445F191_GLYSO</name>
<dbReference type="EMBL" id="QZWG01000020">
    <property type="protein sequence ID" value="RZB42556.1"/>
    <property type="molecule type" value="Genomic_DNA"/>
</dbReference>